<evidence type="ECO:0000259" key="9">
    <source>
        <dbReference type="PROSITE" id="PS50850"/>
    </source>
</evidence>
<feature type="transmembrane region" description="Helical" evidence="8">
    <location>
        <begin position="112"/>
        <end position="136"/>
    </location>
</feature>
<dbReference type="PROSITE" id="PS50850">
    <property type="entry name" value="MFS"/>
    <property type="match status" value="1"/>
</dbReference>
<evidence type="ECO:0000256" key="2">
    <source>
        <dbReference type="ARBA" id="ARBA00022448"/>
    </source>
</evidence>
<dbReference type="InterPro" id="IPR036259">
    <property type="entry name" value="MFS_trans_sf"/>
</dbReference>
<feature type="transmembrane region" description="Helical" evidence="8">
    <location>
        <begin position="211"/>
        <end position="230"/>
    </location>
</feature>
<dbReference type="AlphaFoldDB" id="A0A1M6QZE8"/>
<keyword evidence="4 8" id="KW-0812">Transmembrane</keyword>
<evidence type="ECO:0000256" key="3">
    <source>
        <dbReference type="ARBA" id="ARBA00022475"/>
    </source>
</evidence>
<evidence type="ECO:0000256" key="7">
    <source>
        <dbReference type="SAM" id="MobiDB-lite"/>
    </source>
</evidence>
<feature type="transmembrane region" description="Helical" evidence="8">
    <location>
        <begin position="78"/>
        <end position="100"/>
    </location>
</feature>
<dbReference type="EMBL" id="FRAP01000004">
    <property type="protein sequence ID" value="SHK25533.1"/>
    <property type="molecule type" value="Genomic_DNA"/>
</dbReference>
<dbReference type="InterPro" id="IPR005829">
    <property type="entry name" value="Sugar_transporter_CS"/>
</dbReference>
<evidence type="ECO:0000313" key="11">
    <source>
        <dbReference type="Proteomes" id="UP000184363"/>
    </source>
</evidence>
<name>A0A1M6QZE8_PSETH</name>
<keyword evidence="6 8" id="KW-0472">Membrane</keyword>
<keyword evidence="5 8" id="KW-1133">Transmembrane helix</keyword>
<dbReference type="PANTHER" id="PTHR43045">
    <property type="entry name" value="SHIKIMATE TRANSPORTER"/>
    <property type="match status" value="1"/>
</dbReference>
<evidence type="ECO:0000256" key="6">
    <source>
        <dbReference type="ARBA" id="ARBA00023136"/>
    </source>
</evidence>
<dbReference type="InterPro" id="IPR020846">
    <property type="entry name" value="MFS_dom"/>
</dbReference>
<dbReference type="GO" id="GO:0022857">
    <property type="term" value="F:transmembrane transporter activity"/>
    <property type="evidence" value="ECO:0007669"/>
    <property type="project" value="InterPro"/>
</dbReference>
<sequence length="459" mass="47774">MRTPTADGILPPAPTLDGEETALHTPARDDTGDPDAARRAARAAFLGGTLEYYDFGIFLTASSLVFNKIMFAGDATSATLASLMTFGLAYVARPLGAIVLGNLGDRFGRKRILVVTLLLMGGSTFLIGCLPTYAAAGLAAPVLLIALRLVQGVSAGGEIAGSSVLVVEHAPAHRRGFYGSWAINGPIAGFVLSSVVFVGVAAMPEDVLLSWGWRVPFWASVLVLAVAYLVRRTIEEPEVFVREAAAPTTTPPLRQLLRQSPAMLRLAACAMFTTVNTIVSVFGLTYATQTVGLSASLMLAVSIVANVIAIPVQTLGGMLSDRIGRRPVMVIGSLGCAAGIFGYFAAITAQEPVLVFVAAIVSTGGFYSLANGVYPSFFVEMFPTRVRYTGTAIGLQISQLVAGFAPVVALALAGGAATHWLPAAVLTAGLCGLSAVAVLTARETFRTPLGSRRPEPAVS</sequence>
<feature type="transmembrane region" description="Helical" evidence="8">
    <location>
        <begin position="419"/>
        <end position="441"/>
    </location>
</feature>
<reference evidence="10 11" key="1">
    <citation type="submission" date="2016-11" db="EMBL/GenBank/DDBJ databases">
        <authorList>
            <person name="Jaros S."/>
            <person name="Januszkiewicz K."/>
            <person name="Wedrychowicz H."/>
        </authorList>
    </citation>
    <scope>NUCLEOTIDE SEQUENCE [LARGE SCALE GENOMIC DNA]</scope>
    <source>
        <strain evidence="10 11">DSM 43832</strain>
    </source>
</reference>
<comment type="subcellular location">
    <subcellularLocation>
        <location evidence="1">Cell membrane</location>
        <topology evidence="1">Multi-pass membrane protein</topology>
    </subcellularLocation>
</comment>
<dbReference type="CDD" id="cd17369">
    <property type="entry name" value="MFS_ShiA_like"/>
    <property type="match status" value="1"/>
</dbReference>
<feature type="transmembrane region" description="Helical" evidence="8">
    <location>
        <begin position="264"/>
        <end position="287"/>
    </location>
</feature>
<feature type="transmembrane region" description="Helical" evidence="8">
    <location>
        <begin position="178"/>
        <end position="199"/>
    </location>
</feature>
<evidence type="ECO:0000256" key="4">
    <source>
        <dbReference type="ARBA" id="ARBA00022692"/>
    </source>
</evidence>
<dbReference type="PANTHER" id="PTHR43045:SF1">
    <property type="entry name" value="SHIKIMATE TRANSPORTER"/>
    <property type="match status" value="1"/>
</dbReference>
<dbReference type="Pfam" id="PF07690">
    <property type="entry name" value="MFS_1"/>
    <property type="match status" value="1"/>
</dbReference>
<dbReference type="SUPFAM" id="SSF103473">
    <property type="entry name" value="MFS general substrate transporter"/>
    <property type="match status" value="1"/>
</dbReference>
<evidence type="ECO:0000256" key="1">
    <source>
        <dbReference type="ARBA" id="ARBA00004651"/>
    </source>
</evidence>
<gene>
    <name evidence="10" type="ORF">SAMN05443637_10496</name>
</gene>
<dbReference type="GO" id="GO:0005886">
    <property type="term" value="C:plasma membrane"/>
    <property type="evidence" value="ECO:0007669"/>
    <property type="project" value="UniProtKB-SubCell"/>
</dbReference>
<feature type="region of interest" description="Disordered" evidence="7">
    <location>
        <begin position="1"/>
        <end position="34"/>
    </location>
</feature>
<feature type="transmembrane region" description="Helical" evidence="8">
    <location>
        <begin position="293"/>
        <end position="316"/>
    </location>
</feature>
<dbReference type="PROSITE" id="PS00217">
    <property type="entry name" value="SUGAR_TRANSPORT_2"/>
    <property type="match status" value="1"/>
</dbReference>
<protein>
    <submittedName>
        <fullName evidence="10">Predicted arabinose efflux permease, MFS family</fullName>
    </submittedName>
</protein>
<feature type="transmembrane region" description="Helical" evidence="8">
    <location>
        <begin position="328"/>
        <end position="347"/>
    </location>
</feature>
<dbReference type="RefSeq" id="WP_234997022.1">
    <property type="nucleotide sequence ID" value="NZ_FRAP01000004.1"/>
</dbReference>
<keyword evidence="11" id="KW-1185">Reference proteome</keyword>
<feature type="transmembrane region" description="Helical" evidence="8">
    <location>
        <begin position="353"/>
        <end position="374"/>
    </location>
</feature>
<organism evidence="10 11">
    <name type="scientific">Pseudonocardia thermophila</name>
    <dbReference type="NCBI Taxonomy" id="1848"/>
    <lineage>
        <taxon>Bacteria</taxon>
        <taxon>Bacillati</taxon>
        <taxon>Actinomycetota</taxon>
        <taxon>Actinomycetes</taxon>
        <taxon>Pseudonocardiales</taxon>
        <taxon>Pseudonocardiaceae</taxon>
        <taxon>Pseudonocardia</taxon>
    </lineage>
</organism>
<proteinExistence type="predicted"/>
<dbReference type="PROSITE" id="PS00216">
    <property type="entry name" value="SUGAR_TRANSPORT_1"/>
    <property type="match status" value="1"/>
</dbReference>
<feature type="transmembrane region" description="Helical" evidence="8">
    <location>
        <begin position="386"/>
        <end position="413"/>
    </location>
</feature>
<dbReference type="Proteomes" id="UP000184363">
    <property type="component" value="Unassembled WGS sequence"/>
</dbReference>
<feature type="transmembrane region" description="Helical" evidence="8">
    <location>
        <begin position="142"/>
        <end position="166"/>
    </location>
</feature>
<feature type="domain" description="Major facilitator superfamily (MFS) profile" evidence="9">
    <location>
        <begin position="40"/>
        <end position="446"/>
    </location>
</feature>
<keyword evidence="2" id="KW-0813">Transport</keyword>
<evidence type="ECO:0000313" key="10">
    <source>
        <dbReference type="EMBL" id="SHK25533.1"/>
    </source>
</evidence>
<evidence type="ECO:0000256" key="8">
    <source>
        <dbReference type="SAM" id="Phobius"/>
    </source>
</evidence>
<evidence type="ECO:0000256" key="5">
    <source>
        <dbReference type="ARBA" id="ARBA00022989"/>
    </source>
</evidence>
<dbReference type="STRING" id="1848.SAMN05443637_10496"/>
<accession>A0A1M6QZE8</accession>
<feature type="transmembrane region" description="Helical" evidence="8">
    <location>
        <begin position="52"/>
        <end position="72"/>
    </location>
</feature>
<dbReference type="Gene3D" id="1.20.1250.20">
    <property type="entry name" value="MFS general substrate transporter like domains"/>
    <property type="match status" value="2"/>
</dbReference>
<keyword evidence="3" id="KW-1003">Cell membrane</keyword>
<dbReference type="InterPro" id="IPR011701">
    <property type="entry name" value="MFS"/>
</dbReference>